<name>A0ABP8NB49_9BACT</name>
<sequence>MPLDRTITPAIHDAVEFEYLLPPITTTTLGNGLPLYWLNAGVQDVVQVDWVFPAGLWYEHKASVAQATAALMKSGTSRYTAAQINESLEYYGATLKVGASNDYATVSLFSLTKHLPVLLPIVHEILTDNTFPEHEVALHKRNAVQKLLVSLRQCEFVANQRIDALLYGSEHPYGRFSRQEGIEAITRDDLAAFYKTQYSLANVKMFMAGNIGDKEVQLLNSVFGTTVYPAVSIVRGLHAIQTVPEKIHRVSNDPNGVQGAVRVGRLFPNRHHPDYTPMVVLNTVFGGYFGSRLMSNIREEKGYTYGIYSSITPEIGGGSMIIHTETGTEVTEKAVKEIYHEMEVLCNEAVDDEELLLVKNYLLGGILGDLDGPFSILRRWRSLILNGFDANYFYSNVQTYKTITPASLQALAQKYLVPTDFHEVVVI</sequence>
<feature type="domain" description="Peptidase M16 N-terminal" evidence="1">
    <location>
        <begin position="51"/>
        <end position="146"/>
    </location>
</feature>
<protein>
    <submittedName>
        <fullName evidence="3">Pitrilysin family protein</fullName>
    </submittedName>
</protein>
<dbReference type="PANTHER" id="PTHR11851:SF224">
    <property type="entry name" value="PROCESSING PROTEASE"/>
    <property type="match status" value="1"/>
</dbReference>
<keyword evidence="4" id="KW-1185">Reference proteome</keyword>
<dbReference type="InterPro" id="IPR011765">
    <property type="entry name" value="Pept_M16_N"/>
</dbReference>
<dbReference type="PANTHER" id="PTHR11851">
    <property type="entry name" value="METALLOPROTEASE"/>
    <property type="match status" value="1"/>
</dbReference>
<dbReference type="InterPro" id="IPR011249">
    <property type="entry name" value="Metalloenz_LuxS/M16"/>
</dbReference>
<dbReference type="Pfam" id="PF05193">
    <property type="entry name" value="Peptidase_M16_C"/>
    <property type="match status" value="1"/>
</dbReference>
<dbReference type="Pfam" id="PF00675">
    <property type="entry name" value="Peptidase_M16"/>
    <property type="match status" value="1"/>
</dbReference>
<reference evidence="4" key="1">
    <citation type="journal article" date="2019" name="Int. J. Syst. Evol. Microbiol.">
        <title>The Global Catalogue of Microorganisms (GCM) 10K type strain sequencing project: providing services to taxonomists for standard genome sequencing and annotation.</title>
        <authorList>
            <consortium name="The Broad Institute Genomics Platform"/>
            <consortium name="The Broad Institute Genome Sequencing Center for Infectious Disease"/>
            <person name="Wu L."/>
            <person name="Ma J."/>
        </authorList>
    </citation>
    <scope>NUCLEOTIDE SEQUENCE [LARGE SCALE GENOMIC DNA]</scope>
    <source>
        <strain evidence="4">JCM 32105</strain>
    </source>
</reference>
<dbReference type="RefSeq" id="WP_345080677.1">
    <property type="nucleotide sequence ID" value="NZ_BAABFA010000009.1"/>
</dbReference>
<gene>
    <name evidence="3" type="ORF">GCM10023093_14070</name>
</gene>
<evidence type="ECO:0000259" key="2">
    <source>
        <dbReference type="Pfam" id="PF05193"/>
    </source>
</evidence>
<proteinExistence type="predicted"/>
<comment type="caution">
    <text evidence="3">The sequence shown here is derived from an EMBL/GenBank/DDBJ whole genome shotgun (WGS) entry which is preliminary data.</text>
</comment>
<evidence type="ECO:0000259" key="1">
    <source>
        <dbReference type="Pfam" id="PF00675"/>
    </source>
</evidence>
<dbReference type="SUPFAM" id="SSF63411">
    <property type="entry name" value="LuxS/MPP-like metallohydrolase"/>
    <property type="match status" value="2"/>
</dbReference>
<accession>A0ABP8NB49</accession>
<dbReference type="InterPro" id="IPR007863">
    <property type="entry name" value="Peptidase_M16_C"/>
</dbReference>
<dbReference type="EMBL" id="BAABFA010000009">
    <property type="protein sequence ID" value="GAA4464215.1"/>
    <property type="molecule type" value="Genomic_DNA"/>
</dbReference>
<dbReference type="Gene3D" id="3.30.830.10">
    <property type="entry name" value="Metalloenzyme, LuxS/M16 peptidase-like"/>
    <property type="match status" value="2"/>
</dbReference>
<feature type="domain" description="Peptidase M16 C-terminal" evidence="2">
    <location>
        <begin position="185"/>
        <end position="361"/>
    </location>
</feature>
<evidence type="ECO:0000313" key="4">
    <source>
        <dbReference type="Proteomes" id="UP001500067"/>
    </source>
</evidence>
<evidence type="ECO:0000313" key="3">
    <source>
        <dbReference type="EMBL" id="GAA4464215.1"/>
    </source>
</evidence>
<organism evidence="3 4">
    <name type="scientific">Nemorincola caseinilytica</name>
    <dbReference type="NCBI Taxonomy" id="2054315"/>
    <lineage>
        <taxon>Bacteria</taxon>
        <taxon>Pseudomonadati</taxon>
        <taxon>Bacteroidota</taxon>
        <taxon>Chitinophagia</taxon>
        <taxon>Chitinophagales</taxon>
        <taxon>Chitinophagaceae</taxon>
        <taxon>Nemorincola</taxon>
    </lineage>
</organism>
<dbReference type="Proteomes" id="UP001500067">
    <property type="component" value="Unassembled WGS sequence"/>
</dbReference>
<dbReference type="InterPro" id="IPR050361">
    <property type="entry name" value="MPP/UQCRC_Complex"/>
</dbReference>